<gene>
    <name evidence="3" type="ORF">GCM10023189_32290</name>
</gene>
<keyword evidence="1" id="KW-0175">Coiled coil</keyword>
<accession>A0ABP8N0B5</accession>
<reference evidence="4" key="1">
    <citation type="journal article" date="2019" name="Int. J. Syst. Evol. Microbiol.">
        <title>The Global Catalogue of Microorganisms (GCM) 10K type strain sequencing project: providing services to taxonomists for standard genome sequencing and annotation.</title>
        <authorList>
            <consortium name="The Broad Institute Genomics Platform"/>
            <consortium name="The Broad Institute Genome Sequencing Center for Infectious Disease"/>
            <person name="Wu L."/>
            <person name="Ma J."/>
        </authorList>
    </citation>
    <scope>NUCLEOTIDE SEQUENCE [LARGE SCALE GENOMIC DNA]</scope>
    <source>
        <strain evidence="4">JCM 17927</strain>
    </source>
</reference>
<dbReference type="Pfam" id="PF00535">
    <property type="entry name" value="Glycos_transf_2"/>
    <property type="match status" value="1"/>
</dbReference>
<dbReference type="SUPFAM" id="SSF53448">
    <property type="entry name" value="Nucleotide-diphospho-sugar transferases"/>
    <property type="match status" value="1"/>
</dbReference>
<dbReference type="Proteomes" id="UP001501175">
    <property type="component" value="Unassembled WGS sequence"/>
</dbReference>
<evidence type="ECO:0000313" key="3">
    <source>
        <dbReference type="EMBL" id="GAA4459089.1"/>
    </source>
</evidence>
<dbReference type="EMBL" id="BAABHD010000030">
    <property type="protein sequence ID" value="GAA4459089.1"/>
    <property type="molecule type" value="Genomic_DNA"/>
</dbReference>
<evidence type="ECO:0000259" key="2">
    <source>
        <dbReference type="Pfam" id="PF00535"/>
    </source>
</evidence>
<sequence length="317" mass="36990">MKMSAKISTLAPIVLFAYNRANELKQTIEALQANYLANESEIHVFSDGPRKLDDIPKVEKVRRIINNMSGFKQVHRYYAECNHGLAESVITGVSQVLLKYSNVIVLEDDLQTSPNFLDYMNHSLNQYESNTMVFSIAGYTFPIKRPHDYPFDVYLFPRTGSWGWATWADRWKKADWDVVDYKMFMSTPEHRKAFNQGGADLASMLQRQQNGEINSWAIRWCYSQYKFGGLTLYPTISKVQNIGFSDEATHTKVFNRYQTILDKGLEREFNLPLDPILKNYYLKQVQKQFSFKIRLINRLKTYIGVRSKSNYFLNTTR</sequence>
<dbReference type="InterPro" id="IPR001173">
    <property type="entry name" value="Glyco_trans_2-like"/>
</dbReference>
<comment type="caution">
    <text evidence="3">The sequence shown here is derived from an EMBL/GenBank/DDBJ whole genome shotgun (WGS) entry which is preliminary data.</text>
</comment>
<evidence type="ECO:0000256" key="1">
    <source>
        <dbReference type="SAM" id="Coils"/>
    </source>
</evidence>
<keyword evidence="4" id="KW-1185">Reference proteome</keyword>
<dbReference type="Gene3D" id="3.90.550.10">
    <property type="entry name" value="Spore Coat Polysaccharide Biosynthesis Protein SpsA, Chain A"/>
    <property type="match status" value="1"/>
</dbReference>
<organism evidence="3 4">
    <name type="scientific">Nibrella saemangeumensis</name>
    <dbReference type="NCBI Taxonomy" id="1084526"/>
    <lineage>
        <taxon>Bacteria</taxon>
        <taxon>Pseudomonadati</taxon>
        <taxon>Bacteroidota</taxon>
        <taxon>Cytophagia</taxon>
        <taxon>Cytophagales</taxon>
        <taxon>Spirosomataceae</taxon>
        <taxon>Nibrella</taxon>
    </lineage>
</organism>
<protein>
    <submittedName>
        <fullName evidence="3">Glycosyltransferase</fullName>
    </submittedName>
</protein>
<dbReference type="InterPro" id="IPR029044">
    <property type="entry name" value="Nucleotide-diphossugar_trans"/>
</dbReference>
<name>A0ABP8N0B5_9BACT</name>
<feature type="coiled-coil region" evidence="1">
    <location>
        <begin position="14"/>
        <end position="41"/>
    </location>
</feature>
<feature type="domain" description="Glycosyltransferase 2-like" evidence="2">
    <location>
        <begin position="13"/>
        <end position="139"/>
    </location>
</feature>
<proteinExistence type="predicted"/>
<evidence type="ECO:0000313" key="4">
    <source>
        <dbReference type="Proteomes" id="UP001501175"/>
    </source>
</evidence>